<dbReference type="OrthoDB" id="10363964at2759"/>
<accession>A0A8H4B2W9</accession>
<dbReference type="EMBL" id="WTPW01000040">
    <property type="protein sequence ID" value="KAF0555461.1"/>
    <property type="molecule type" value="Genomic_DNA"/>
</dbReference>
<dbReference type="Gene3D" id="3.80.10.10">
    <property type="entry name" value="Ribonuclease Inhibitor"/>
    <property type="match status" value="1"/>
</dbReference>
<dbReference type="InterPro" id="IPR032675">
    <property type="entry name" value="LRR_dom_sf"/>
</dbReference>
<keyword evidence="2" id="KW-1185">Reference proteome</keyword>
<comment type="caution">
    <text evidence="1">The sequence shown here is derived from an EMBL/GenBank/DDBJ whole genome shotgun (WGS) entry which is preliminary data.</text>
</comment>
<evidence type="ECO:0000313" key="2">
    <source>
        <dbReference type="Proteomes" id="UP000439903"/>
    </source>
</evidence>
<gene>
    <name evidence="1" type="ORF">F8M41_017186</name>
</gene>
<dbReference type="AlphaFoldDB" id="A0A8H4B2W9"/>
<dbReference type="Proteomes" id="UP000439903">
    <property type="component" value="Unassembled WGS sequence"/>
</dbReference>
<evidence type="ECO:0000313" key="1">
    <source>
        <dbReference type="EMBL" id="KAF0555461.1"/>
    </source>
</evidence>
<dbReference type="SUPFAM" id="SSF52047">
    <property type="entry name" value="RNI-like"/>
    <property type="match status" value="1"/>
</dbReference>
<sequence>MISKFNAENAIKLLKILTKNATKINTLKLDKIFSDCEQKSLNALRCIIKSQEQLRQFSLVGGKFPIEFYGIISALESQKNSLQEVTIENCACSTVFKTLMNCKNLEILRLRHCDNVEILEVSLKTFEITSCTINASNIVQILQKSGTFLQRLKLGPVGEETLLLETIKSFCPNITYLGLSFFKFSSQLLELIGNLQKLQFLTLWGMSSIPEELNMRIIQFAKTLPLTLQYLDLEDFWLFKSNIDILLNHCNVPLKKLIINQLDKENVKALIEFCIRNKTLQYVNLDRFQRLDDNIRKEIEVYVTLVPYEQIVVNC</sequence>
<name>A0A8H4B2W9_GIGMA</name>
<organism evidence="1 2">
    <name type="scientific">Gigaspora margarita</name>
    <dbReference type="NCBI Taxonomy" id="4874"/>
    <lineage>
        <taxon>Eukaryota</taxon>
        <taxon>Fungi</taxon>
        <taxon>Fungi incertae sedis</taxon>
        <taxon>Mucoromycota</taxon>
        <taxon>Glomeromycotina</taxon>
        <taxon>Glomeromycetes</taxon>
        <taxon>Diversisporales</taxon>
        <taxon>Gigasporaceae</taxon>
        <taxon>Gigaspora</taxon>
    </lineage>
</organism>
<protein>
    <submittedName>
        <fullName evidence="1">Uncharacterized protein</fullName>
    </submittedName>
</protein>
<proteinExistence type="predicted"/>
<reference evidence="1 2" key="1">
    <citation type="journal article" date="2019" name="Environ. Microbiol.">
        <title>At the nexus of three kingdoms: the genome of the mycorrhizal fungus Gigaspora margarita provides insights into plant, endobacterial and fungal interactions.</title>
        <authorList>
            <person name="Venice F."/>
            <person name="Ghignone S."/>
            <person name="Salvioli di Fossalunga A."/>
            <person name="Amselem J."/>
            <person name="Novero M."/>
            <person name="Xianan X."/>
            <person name="Sedzielewska Toro K."/>
            <person name="Morin E."/>
            <person name="Lipzen A."/>
            <person name="Grigoriev I.V."/>
            <person name="Henrissat B."/>
            <person name="Martin F.M."/>
            <person name="Bonfante P."/>
        </authorList>
    </citation>
    <scope>NUCLEOTIDE SEQUENCE [LARGE SCALE GENOMIC DNA]</scope>
    <source>
        <strain evidence="1 2">BEG34</strain>
    </source>
</reference>